<keyword evidence="2" id="KW-1185">Reference proteome</keyword>
<sequence length="139" mass="14900">MLDAESHIRARLADITGVAGVHGLADFGQDGIAGRRLPALFVGADGYRVLDASSARCRVAVRWLVVVAVSNAARVREGDAARADASAIVREAFARLLGWQPTPAWQPMQPVSAPRPDYAAGTLLWPLAFETVEIIERTP</sequence>
<evidence type="ECO:0000313" key="1">
    <source>
        <dbReference type="EMBL" id="TCS70677.1"/>
    </source>
</evidence>
<name>A0A4R3JTD3_9PROT</name>
<dbReference type="Pfam" id="PF23840">
    <property type="entry name" value="Phage_tail_terminator"/>
    <property type="match status" value="1"/>
</dbReference>
<dbReference type="Proteomes" id="UP000295135">
    <property type="component" value="Unassembled WGS sequence"/>
</dbReference>
<evidence type="ECO:0000313" key="2">
    <source>
        <dbReference type="Proteomes" id="UP000295135"/>
    </source>
</evidence>
<proteinExistence type="predicted"/>
<dbReference type="RefSeq" id="WP_126463898.1">
    <property type="nucleotide sequence ID" value="NZ_AP018721.1"/>
</dbReference>
<protein>
    <recommendedName>
        <fullName evidence="3">Gp37 protein</fullName>
    </recommendedName>
</protein>
<gene>
    <name evidence="1" type="ORF">EDC61_1144</name>
</gene>
<evidence type="ECO:0008006" key="3">
    <source>
        <dbReference type="Google" id="ProtNLM"/>
    </source>
</evidence>
<dbReference type="AlphaFoldDB" id="A0A4R3JTD3"/>
<dbReference type="InterPro" id="IPR056912">
    <property type="entry name" value="Phage_JBD30_tail_term-like"/>
</dbReference>
<reference evidence="1 2" key="1">
    <citation type="submission" date="2019-03" db="EMBL/GenBank/DDBJ databases">
        <title>Genomic Encyclopedia of Type Strains, Phase IV (KMG-IV): sequencing the most valuable type-strain genomes for metagenomic binning, comparative biology and taxonomic classification.</title>
        <authorList>
            <person name="Goeker M."/>
        </authorList>
    </citation>
    <scope>NUCLEOTIDE SEQUENCE [LARGE SCALE GENOMIC DNA]</scope>
    <source>
        <strain evidence="1 2">DSM 103923</strain>
    </source>
</reference>
<dbReference type="EMBL" id="SLZY01000014">
    <property type="protein sequence ID" value="TCS70677.1"/>
    <property type="molecule type" value="Genomic_DNA"/>
</dbReference>
<organism evidence="1 2">
    <name type="scientific">Sulfuritortus calidifontis</name>
    <dbReference type="NCBI Taxonomy" id="1914471"/>
    <lineage>
        <taxon>Bacteria</taxon>
        <taxon>Pseudomonadati</taxon>
        <taxon>Pseudomonadota</taxon>
        <taxon>Betaproteobacteria</taxon>
        <taxon>Nitrosomonadales</taxon>
        <taxon>Thiobacillaceae</taxon>
        <taxon>Sulfuritortus</taxon>
    </lineage>
</organism>
<accession>A0A4R3JTD3</accession>
<comment type="caution">
    <text evidence="1">The sequence shown here is derived from an EMBL/GenBank/DDBJ whole genome shotgun (WGS) entry which is preliminary data.</text>
</comment>